<dbReference type="AlphaFoldDB" id="K8EJB4"/>
<evidence type="ECO:0000313" key="7">
    <source>
        <dbReference type="EMBL" id="CCO18089.1"/>
    </source>
</evidence>
<accession>K8EJB4</accession>
<dbReference type="GO" id="GO:0005634">
    <property type="term" value="C:nucleus"/>
    <property type="evidence" value="ECO:0007669"/>
    <property type="project" value="TreeGrafter"/>
</dbReference>
<dbReference type="GO" id="GO:0005737">
    <property type="term" value="C:cytoplasm"/>
    <property type="evidence" value="ECO:0007669"/>
    <property type="project" value="TreeGrafter"/>
</dbReference>
<dbReference type="EC" id="5.4.99.12" evidence="4"/>
<dbReference type="Gene3D" id="3.30.70.580">
    <property type="entry name" value="Pseudouridine synthase I, catalytic domain, N-terminal subdomain"/>
    <property type="match status" value="1"/>
</dbReference>
<evidence type="ECO:0000256" key="2">
    <source>
        <dbReference type="ARBA" id="ARBA00022694"/>
    </source>
</evidence>
<feature type="compositionally biased region" description="Basic and acidic residues" evidence="5">
    <location>
        <begin position="443"/>
        <end position="460"/>
    </location>
</feature>
<dbReference type="PANTHER" id="PTHR11142">
    <property type="entry name" value="PSEUDOURIDYLATE SYNTHASE"/>
    <property type="match status" value="1"/>
</dbReference>
<dbReference type="OrthoDB" id="25767at2759"/>
<dbReference type="Proteomes" id="UP000198341">
    <property type="component" value="Chromosome 10"/>
</dbReference>
<organism evidence="7 8">
    <name type="scientific">Bathycoccus prasinos</name>
    <dbReference type="NCBI Taxonomy" id="41875"/>
    <lineage>
        <taxon>Eukaryota</taxon>
        <taxon>Viridiplantae</taxon>
        <taxon>Chlorophyta</taxon>
        <taxon>Mamiellophyceae</taxon>
        <taxon>Mamiellales</taxon>
        <taxon>Bathycoccaceae</taxon>
        <taxon>Bathycoccus</taxon>
    </lineage>
</organism>
<feature type="region of interest" description="Disordered" evidence="5">
    <location>
        <begin position="1"/>
        <end position="25"/>
    </location>
</feature>
<dbReference type="InterPro" id="IPR020103">
    <property type="entry name" value="PsdUridine_synth_cat_dom_sf"/>
</dbReference>
<name>K8EJB4_9CHLO</name>
<evidence type="ECO:0000256" key="3">
    <source>
        <dbReference type="ARBA" id="ARBA00023235"/>
    </source>
</evidence>
<reference evidence="7 8" key="1">
    <citation type="submission" date="2011-10" db="EMBL/GenBank/DDBJ databases">
        <authorList>
            <person name="Genoscope - CEA"/>
        </authorList>
    </citation>
    <scope>NUCLEOTIDE SEQUENCE [LARGE SCALE GENOMIC DNA]</scope>
    <source>
        <strain evidence="7 8">RCC 1105</strain>
    </source>
</reference>
<feature type="compositionally biased region" description="Acidic residues" evidence="5">
    <location>
        <begin position="144"/>
        <end position="157"/>
    </location>
</feature>
<evidence type="ECO:0000256" key="4">
    <source>
        <dbReference type="RuleBase" id="RU003792"/>
    </source>
</evidence>
<dbReference type="Gene3D" id="3.30.70.660">
    <property type="entry name" value="Pseudouridine synthase I, catalytic domain, C-terminal subdomain"/>
    <property type="match status" value="1"/>
</dbReference>
<comment type="catalytic activity">
    <reaction evidence="4">
        <text>uridine(38/39/40) in tRNA = pseudouridine(38/39/40) in tRNA</text>
        <dbReference type="Rhea" id="RHEA:22376"/>
        <dbReference type="Rhea" id="RHEA-COMP:10085"/>
        <dbReference type="Rhea" id="RHEA-COMP:10087"/>
        <dbReference type="ChEBI" id="CHEBI:65314"/>
        <dbReference type="ChEBI" id="CHEBI:65315"/>
        <dbReference type="EC" id="5.4.99.12"/>
    </reaction>
</comment>
<dbReference type="GO" id="GO:0160147">
    <property type="term" value="F:tRNA pseudouridine(38-40) synthase activity"/>
    <property type="evidence" value="ECO:0007669"/>
    <property type="project" value="UniProtKB-EC"/>
</dbReference>
<dbReference type="GO" id="GO:0003723">
    <property type="term" value="F:RNA binding"/>
    <property type="evidence" value="ECO:0007669"/>
    <property type="project" value="InterPro"/>
</dbReference>
<dbReference type="PANTHER" id="PTHR11142:SF5">
    <property type="entry name" value="TRNA PSEUDOURIDINE(38_39) SYNTHASE"/>
    <property type="match status" value="1"/>
</dbReference>
<feature type="region of interest" description="Disordered" evidence="5">
    <location>
        <begin position="397"/>
        <end position="416"/>
    </location>
</feature>
<keyword evidence="3 4" id="KW-0413">Isomerase</keyword>
<dbReference type="InterPro" id="IPR020095">
    <property type="entry name" value="PsdUridine_synth_TruA_C"/>
</dbReference>
<sequence>MHQNNSDAEMTTQEEEEERTLTKKKTKMKKIKRTFDFSKYKTRKIALELAYCGANHFGFSSQGCLQASNAETTNAKNNSHIRTIEGALFEALKKCRLVDPSKEIFGEPSVDYSRCGRTDRGVSSIGNVVSLNVRCKGVGGGGGGEDEEDDEDGENGEEIDYVGNLNRALPDDVRALCWYAVPDGFSSRFNCTSRRYEYHFTRVVRQNLAPPPRGGEEAGKCEPEEILDVGRMREACEKLVGTHDFRNFCKMNVKDCRDYTRHIKECRIEKKNTERTTGALLRETDWVLIIEGSSFLWHMVRCIAAVLFQVGLRADAPDIIDDLLDLTKTPRKPLYAMAPEHSLVLVGCEYDDSVINPGKRRVSEEARQGLEMHALAAARMHRLKASLWEEIGGKAHSPVKEDADTPSHNVKRSRELTRGLLSSTYYGTAAGEPKGEPVSLKKRSTEKTYDERIADLNAKNERKKTTKEEAKVR</sequence>
<proteinExistence type="inferred from homology"/>
<dbReference type="InterPro" id="IPR001406">
    <property type="entry name" value="PsdUridine_synth_TruA"/>
</dbReference>
<dbReference type="KEGG" id="bpg:Bathy10g02510"/>
<protein>
    <recommendedName>
        <fullName evidence="4">tRNA pseudouridine synthase</fullName>
        <ecNumber evidence="4">5.4.99.12</ecNumber>
    </recommendedName>
</protein>
<dbReference type="STRING" id="41875.K8EJB4"/>
<dbReference type="InterPro" id="IPR020097">
    <property type="entry name" value="PsdUridine_synth_TruA_a/b_dom"/>
</dbReference>
<feature type="domain" description="Pseudouridine synthase I TruA alpha/beta" evidence="6">
    <location>
        <begin position="235"/>
        <end position="351"/>
    </location>
</feature>
<dbReference type="GO" id="GO:1990481">
    <property type="term" value="P:mRNA pseudouridine synthesis"/>
    <property type="evidence" value="ECO:0007669"/>
    <property type="project" value="TreeGrafter"/>
</dbReference>
<evidence type="ECO:0000256" key="5">
    <source>
        <dbReference type="SAM" id="MobiDB-lite"/>
    </source>
</evidence>
<comment type="similarity">
    <text evidence="1 4">Belongs to the tRNA pseudouridine synthase TruA family.</text>
</comment>
<dbReference type="GO" id="GO:0031119">
    <property type="term" value="P:tRNA pseudouridine synthesis"/>
    <property type="evidence" value="ECO:0007669"/>
    <property type="project" value="TreeGrafter"/>
</dbReference>
<dbReference type="GeneID" id="19013327"/>
<dbReference type="RefSeq" id="XP_007510556.1">
    <property type="nucleotide sequence ID" value="XM_007510494.1"/>
</dbReference>
<keyword evidence="2 4" id="KW-0819">tRNA processing</keyword>
<dbReference type="Pfam" id="PF01416">
    <property type="entry name" value="PseudoU_synth_1"/>
    <property type="match status" value="1"/>
</dbReference>
<dbReference type="HAMAP" id="MF_00171">
    <property type="entry name" value="TruA"/>
    <property type="match status" value="1"/>
</dbReference>
<dbReference type="SUPFAM" id="SSF55120">
    <property type="entry name" value="Pseudouridine synthase"/>
    <property type="match status" value="1"/>
</dbReference>
<evidence type="ECO:0000256" key="1">
    <source>
        <dbReference type="ARBA" id="ARBA00009375"/>
    </source>
</evidence>
<keyword evidence="8" id="KW-1185">Reference proteome</keyword>
<feature type="region of interest" description="Disordered" evidence="5">
    <location>
        <begin position="138"/>
        <end position="157"/>
    </location>
</feature>
<evidence type="ECO:0000313" key="8">
    <source>
        <dbReference type="Proteomes" id="UP000198341"/>
    </source>
</evidence>
<evidence type="ECO:0000259" key="6">
    <source>
        <dbReference type="Pfam" id="PF01416"/>
    </source>
</evidence>
<gene>
    <name evidence="7" type="ordered locus">Bathy10g02510</name>
</gene>
<dbReference type="EMBL" id="FO082269">
    <property type="protein sequence ID" value="CCO18089.1"/>
    <property type="molecule type" value="Genomic_DNA"/>
</dbReference>
<feature type="region of interest" description="Disordered" evidence="5">
    <location>
        <begin position="423"/>
        <end position="473"/>
    </location>
</feature>
<dbReference type="InterPro" id="IPR020094">
    <property type="entry name" value="TruA/RsuA/RluB/E/F_N"/>
</dbReference>
<dbReference type="eggNOG" id="KOG2554">
    <property type="taxonomic scope" value="Eukaryota"/>
</dbReference>